<evidence type="ECO:0000313" key="8">
    <source>
        <dbReference type="Ensembl" id="ENSPEMP00000015274.1"/>
    </source>
</evidence>
<feature type="domain" description="Beta-defensin" evidence="7">
    <location>
        <begin position="25"/>
        <end position="54"/>
    </location>
</feature>
<dbReference type="Ensembl" id="ENSPEMT00000019567.2">
    <property type="protein sequence ID" value="ENSPEMP00000015274.1"/>
    <property type="gene ID" value="ENSPEMG00000014847.2"/>
</dbReference>
<proteinExistence type="inferred from homology"/>
<keyword evidence="6" id="KW-0044">Antibiotic</keyword>
<comment type="similarity">
    <text evidence="2 6">Belongs to the beta-defensin family.</text>
</comment>
<keyword evidence="9" id="KW-1185">Reference proteome</keyword>
<dbReference type="GO" id="GO:0045087">
    <property type="term" value="P:innate immune response"/>
    <property type="evidence" value="ECO:0007669"/>
    <property type="project" value="InterPro"/>
</dbReference>
<keyword evidence="6" id="KW-0929">Antimicrobial</keyword>
<evidence type="ECO:0000256" key="4">
    <source>
        <dbReference type="ARBA" id="ARBA00022729"/>
    </source>
</evidence>
<evidence type="ECO:0000313" key="9">
    <source>
        <dbReference type="Proteomes" id="UP000694547"/>
    </source>
</evidence>
<evidence type="ECO:0000256" key="6">
    <source>
        <dbReference type="RuleBase" id="RU231113"/>
    </source>
</evidence>
<comment type="subcellular location">
    <subcellularLocation>
        <location evidence="1 6">Secreted</location>
    </subcellularLocation>
</comment>
<dbReference type="AlphaFoldDB" id="A0A8C8TI36"/>
<dbReference type="GO" id="GO:0042742">
    <property type="term" value="P:defense response to bacterium"/>
    <property type="evidence" value="ECO:0007669"/>
    <property type="project" value="UniProtKB-UniRule"/>
</dbReference>
<sequence length="79" mass="8853">MKTVFFLFALLFFVGPAKNAFFSEKCSKLNGRCTSYCQKNEELIALCHMTLKCCAMVQPCGRIKGNDSAEDGCIENQRC</sequence>
<reference evidence="8" key="2">
    <citation type="submission" date="2025-08" db="UniProtKB">
        <authorList>
            <consortium name="Ensembl"/>
        </authorList>
    </citation>
    <scope>IDENTIFICATION</scope>
</reference>
<feature type="chain" id="PRO_5034731556" description="Beta-defensin" evidence="6">
    <location>
        <begin position="20"/>
        <end position="79"/>
    </location>
</feature>
<gene>
    <name evidence="8" type="primary">LOC102908961</name>
</gene>
<dbReference type="Gene3D" id="3.10.360.10">
    <property type="entry name" value="Antimicrobial Peptide, Beta-defensin 2, Chain A"/>
    <property type="match status" value="1"/>
</dbReference>
<dbReference type="GeneTree" id="ENSGT00950000183398"/>
<reference evidence="8 9" key="1">
    <citation type="submission" date="2018-10" db="EMBL/GenBank/DDBJ databases">
        <title>Improved assembly of the deer mouse Peromyscus maniculatus genome.</title>
        <authorList>
            <person name="Lassance J.-M."/>
            <person name="Hoekstra H.E."/>
        </authorList>
    </citation>
    <scope>NUCLEOTIDE SEQUENCE [LARGE SCALE GENOMIC DNA]</scope>
</reference>
<dbReference type="Pfam" id="PF13841">
    <property type="entry name" value="Defensin_beta_2"/>
    <property type="match status" value="1"/>
</dbReference>
<evidence type="ECO:0000256" key="2">
    <source>
        <dbReference type="ARBA" id="ARBA00007371"/>
    </source>
</evidence>
<evidence type="ECO:0000256" key="3">
    <source>
        <dbReference type="ARBA" id="ARBA00022525"/>
    </source>
</evidence>
<name>A0A8C8TI36_PERMB</name>
<organism evidence="8 9">
    <name type="scientific">Peromyscus maniculatus bairdii</name>
    <name type="common">Prairie deer mouse</name>
    <dbReference type="NCBI Taxonomy" id="230844"/>
    <lineage>
        <taxon>Eukaryota</taxon>
        <taxon>Metazoa</taxon>
        <taxon>Chordata</taxon>
        <taxon>Craniata</taxon>
        <taxon>Vertebrata</taxon>
        <taxon>Euteleostomi</taxon>
        <taxon>Mammalia</taxon>
        <taxon>Eutheria</taxon>
        <taxon>Euarchontoglires</taxon>
        <taxon>Glires</taxon>
        <taxon>Rodentia</taxon>
        <taxon>Myomorpha</taxon>
        <taxon>Muroidea</taxon>
        <taxon>Cricetidae</taxon>
        <taxon>Neotominae</taxon>
        <taxon>Peromyscus</taxon>
    </lineage>
</organism>
<dbReference type="Proteomes" id="UP000694547">
    <property type="component" value="Chromosome 17"/>
</dbReference>
<keyword evidence="4 6" id="KW-0732">Signal</keyword>
<protein>
    <recommendedName>
        <fullName evidence="6">Beta-defensin</fullName>
    </recommendedName>
</protein>
<dbReference type="GO" id="GO:0005576">
    <property type="term" value="C:extracellular region"/>
    <property type="evidence" value="ECO:0007669"/>
    <property type="project" value="UniProtKB-SubCell"/>
</dbReference>
<dbReference type="InterPro" id="IPR025933">
    <property type="entry name" value="Beta_defensin_dom"/>
</dbReference>
<accession>A0A8C8TI36</accession>
<feature type="signal peptide" evidence="6">
    <location>
        <begin position="1"/>
        <end position="19"/>
    </location>
</feature>
<reference evidence="8" key="3">
    <citation type="submission" date="2025-09" db="UniProtKB">
        <authorList>
            <consortium name="Ensembl"/>
        </authorList>
    </citation>
    <scope>IDENTIFICATION</scope>
</reference>
<comment type="function">
    <text evidence="6">Has antibacterial activity.</text>
</comment>
<evidence type="ECO:0000259" key="7">
    <source>
        <dbReference type="Pfam" id="PF13841"/>
    </source>
</evidence>
<evidence type="ECO:0000256" key="1">
    <source>
        <dbReference type="ARBA" id="ARBA00004613"/>
    </source>
</evidence>
<evidence type="ECO:0000256" key="5">
    <source>
        <dbReference type="ARBA" id="ARBA00023157"/>
    </source>
</evidence>
<keyword evidence="5" id="KW-1015">Disulfide bond</keyword>
<keyword evidence="3 6" id="KW-0964">Secreted</keyword>
<keyword evidence="6" id="KW-0211">Defensin</keyword>